<dbReference type="AlphaFoldDB" id="A0A120MZ44"/>
<organism evidence="1 2">
    <name type="scientific">Mucilaginibacter gotjawali</name>
    <dbReference type="NCBI Taxonomy" id="1550579"/>
    <lineage>
        <taxon>Bacteria</taxon>
        <taxon>Pseudomonadati</taxon>
        <taxon>Bacteroidota</taxon>
        <taxon>Sphingobacteriia</taxon>
        <taxon>Sphingobacteriales</taxon>
        <taxon>Sphingobacteriaceae</taxon>
        <taxon>Mucilaginibacter</taxon>
    </lineage>
</organism>
<proteinExistence type="predicted"/>
<accession>A0A120MZ44</accession>
<dbReference type="KEGG" id="mgot:MgSA37_03394"/>
<reference evidence="1 2" key="1">
    <citation type="submission" date="2015-12" db="EMBL/GenBank/DDBJ databases">
        <title>Genome sequence of Mucilaginibacter gotjawali.</title>
        <authorList>
            <person name="Lee J.S."/>
            <person name="Lee K.C."/>
            <person name="Kim K.K."/>
            <person name="Lee B.W."/>
        </authorList>
    </citation>
    <scope>NUCLEOTIDE SEQUENCE [LARGE SCALE GENOMIC DNA]</scope>
    <source>
        <strain evidence="1 2">SA3-7</strain>
    </source>
</reference>
<dbReference type="OrthoDB" id="767938at2"/>
<sequence>MERFIGTLSIFILMSVLSSCLTLGDDESNKLIKESANKIHTKKAILFLREGGATVGDSYQVSLVDCKSAFDTTVVGNTFTVDDDHGKARLYPASINFKWLTDNNIEISYDKRLRTFIMEQSVNGVKVVYKTN</sequence>
<gene>
    <name evidence="1" type="ORF">MgSA37_03394</name>
</gene>
<evidence type="ECO:0000313" key="1">
    <source>
        <dbReference type="EMBL" id="BAU55213.1"/>
    </source>
</evidence>
<name>A0A120MZ44_9SPHI</name>
<protein>
    <submittedName>
        <fullName evidence="1">Uncharacterized protein</fullName>
    </submittedName>
</protein>
<keyword evidence="2" id="KW-1185">Reference proteome</keyword>
<dbReference type="Proteomes" id="UP000218263">
    <property type="component" value="Chromosome"/>
</dbReference>
<evidence type="ECO:0000313" key="2">
    <source>
        <dbReference type="Proteomes" id="UP000218263"/>
    </source>
</evidence>
<dbReference type="PROSITE" id="PS51257">
    <property type="entry name" value="PROKAR_LIPOPROTEIN"/>
    <property type="match status" value="1"/>
</dbReference>
<dbReference type="EMBL" id="AP017313">
    <property type="protein sequence ID" value="BAU55213.1"/>
    <property type="molecule type" value="Genomic_DNA"/>
</dbReference>
<dbReference type="RefSeq" id="WP_096353440.1">
    <property type="nucleotide sequence ID" value="NZ_AP017313.1"/>
</dbReference>